<dbReference type="KEGG" id="nfl:COO91_11193"/>
<keyword evidence="3" id="KW-1185">Reference proteome</keyword>
<dbReference type="EMBL" id="CP024793">
    <property type="protein sequence ID" value="AUB44938.1"/>
    <property type="molecule type" value="Genomic_DNA"/>
</dbReference>
<geneLocation type="plasmid" evidence="3">
    <name>pnfsy08</name>
</geneLocation>
<dbReference type="AlphaFoldDB" id="A0A2K8TB57"/>
<protein>
    <submittedName>
        <fullName evidence="2">Uncharacterized protein</fullName>
    </submittedName>
</protein>
<gene>
    <name evidence="2" type="ORF">COO91_11193</name>
</gene>
<reference evidence="2 3" key="1">
    <citation type="submission" date="2017-11" db="EMBL/GenBank/DDBJ databases">
        <title>Complete genome of a free-living desiccation-tolerant cyanobacterium and its photosynthetic adaptation to extreme terrestrial habitat.</title>
        <authorList>
            <person name="Shang J."/>
        </authorList>
    </citation>
    <scope>NUCLEOTIDE SEQUENCE [LARGE SCALE GENOMIC DNA]</scope>
    <source>
        <strain evidence="2 3">CCNUN1</strain>
        <plasmid evidence="3">pnfsy08</plasmid>
    </source>
</reference>
<proteinExistence type="predicted"/>
<evidence type="ECO:0000313" key="3">
    <source>
        <dbReference type="Proteomes" id="UP000232003"/>
    </source>
</evidence>
<accession>A0A2K8TB57</accession>
<dbReference type="Proteomes" id="UP000232003">
    <property type="component" value="Plasmid pNFSY08"/>
</dbReference>
<sequence>MKSVGAARLRHRFIVGSDPGESDPKYTKPGFLTSEKKRLG</sequence>
<keyword evidence="2" id="KW-0614">Plasmid</keyword>
<evidence type="ECO:0000313" key="2">
    <source>
        <dbReference type="EMBL" id="AUB44938.1"/>
    </source>
</evidence>
<name>A0A2K8TB57_9NOSO</name>
<feature type="region of interest" description="Disordered" evidence="1">
    <location>
        <begin position="13"/>
        <end position="40"/>
    </location>
</feature>
<organism evidence="2 3">
    <name type="scientific">Nostoc flagelliforme CCNUN1</name>
    <dbReference type="NCBI Taxonomy" id="2038116"/>
    <lineage>
        <taxon>Bacteria</taxon>
        <taxon>Bacillati</taxon>
        <taxon>Cyanobacteriota</taxon>
        <taxon>Cyanophyceae</taxon>
        <taxon>Nostocales</taxon>
        <taxon>Nostocaceae</taxon>
        <taxon>Nostoc</taxon>
    </lineage>
</organism>
<evidence type="ECO:0000256" key="1">
    <source>
        <dbReference type="SAM" id="MobiDB-lite"/>
    </source>
</evidence>